<feature type="region of interest" description="Disordered" evidence="1">
    <location>
        <begin position="203"/>
        <end position="254"/>
    </location>
</feature>
<dbReference type="SMART" id="SM00343">
    <property type="entry name" value="ZnF_C2HC"/>
    <property type="match status" value="2"/>
</dbReference>
<feature type="compositionally biased region" description="Basic and acidic residues" evidence="1">
    <location>
        <begin position="426"/>
        <end position="438"/>
    </location>
</feature>
<dbReference type="GO" id="GO:0003676">
    <property type="term" value="F:nucleic acid binding"/>
    <property type="evidence" value="ECO:0007669"/>
    <property type="project" value="InterPro"/>
</dbReference>
<feature type="compositionally biased region" description="Gly residues" evidence="1">
    <location>
        <begin position="227"/>
        <end position="252"/>
    </location>
</feature>
<organism evidence="3 4">
    <name type="scientific">Coniochaeta ligniaria NRRL 30616</name>
    <dbReference type="NCBI Taxonomy" id="1408157"/>
    <lineage>
        <taxon>Eukaryota</taxon>
        <taxon>Fungi</taxon>
        <taxon>Dikarya</taxon>
        <taxon>Ascomycota</taxon>
        <taxon>Pezizomycotina</taxon>
        <taxon>Sordariomycetes</taxon>
        <taxon>Sordariomycetidae</taxon>
        <taxon>Coniochaetales</taxon>
        <taxon>Coniochaetaceae</taxon>
        <taxon>Coniochaeta</taxon>
    </lineage>
</organism>
<dbReference type="InParanoid" id="A0A1J7IVF1"/>
<dbReference type="Proteomes" id="UP000182658">
    <property type="component" value="Unassembled WGS sequence"/>
</dbReference>
<evidence type="ECO:0000259" key="2">
    <source>
        <dbReference type="SMART" id="SM00343"/>
    </source>
</evidence>
<dbReference type="Gene3D" id="4.10.60.10">
    <property type="entry name" value="Zinc finger, CCHC-type"/>
    <property type="match status" value="1"/>
</dbReference>
<evidence type="ECO:0000313" key="4">
    <source>
        <dbReference type="Proteomes" id="UP000182658"/>
    </source>
</evidence>
<name>A0A1J7IVF1_9PEZI</name>
<keyword evidence="4" id="KW-1185">Reference proteome</keyword>
<sequence>MADSNNPGGGGDFEGWASFSRGRRRKYGKRAPAQQVEGLEAANGKAVIENTLYVKTAGGGYSEARGDAVAGVAASVAAGVAVAGRKRDRSPEYYEGDATIAVSQGGGFDILDAENRRVTKKARAMVPIDDHGQPNTVYAGANMDDSSASNLLNAALRASRTGKVDIAVKPVLEPSVERYTLAQAALDDGGARESIVRQMQTLRPLGGVPGFGTGRGSRRRARRRGGGGDGSGGGGGDGGGIGGGDGGDGGDGAAATHARAELKCPNCGRAGHKLVSCIKASAETGEVSGCAKCNALGHETDECPDFEGETSRARLDQLYHFYIKRRAAIPPLAWTDKYCWPAYAAVFGSEGGYPMTPEDGKRFMATEDAAQRWETWDYTHGGQRGLQKGLVSSLKDNASVVKFVLGNARYVRHYETLTTEAQQERAREQRARAQRNEFDPMDTDDADAARDVSLIQRSEYYPEARSNGPDWFSNDPK</sequence>
<accession>A0A1J7IVF1</accession>
<protein>
    <recommendedName>
        <fullName evidence="2">CCHC-type domain-containing protein</fullName>
    </recommendedName>
</protein>
<dbReference type="InterPro" id="IPR036875">
    <property type="entry name" value="Znf_CCHC_sf"/>
</dbReference>
<dbReference type="InterPro" id="IPR001878">
    <property type="entry name" value="Znf_CCHC"/>
</dbReference>
<dbReference type="GO" id="GO:0008270">
    <property type="term" value="F:zinc ion binding"/>
    <property type="evidence" value="ECO:0007669"/>
    <property type="project" value="InterPro"/>
</dbReference>
<feature type="domain" description="CCHC-type" evidence="2">
    <location>
        <begin position="263"/>
        <end position="279"/>
    </location>
</feature>
<dbReference type="EMBL" id="KV875095">
    <property type="protein sequence ID" value="OIW31462.1"/>
    <property type="molecule type" value="Genomic_DNA"/>
</dbReference>
<feature type="compositionally biased region" description="Basic residues" evidence="1">
    <location>
        <begin position="216"/>
        <end position="225"/>
    </location>
</feature>
<reference evidence="3 4" key="1">
    <citation type="submission" date="2016-10" db="EMBL/GenBank/DDBJ databases">
        <title>Draft genome sequence of Coniochaeta ligniaria NRRL30616, a lignocellulolytic fungus for bioabatement of inhibitors in plant biomass hydrolysates.</title>
        <authorList>
            <consortium name="DOE Joint Genome Institute"/>
            <person name="Jimenez D.J."/>
            <person name="Hector R.E."/>
            <person name="Riley R."/>
            <person name="Sun H."/>
            <person name="Grigoriev I.V."/>
            <person name="Van Elsas J.D."/>
            <person name="Nichols N.N."/>
        </authorList>
    </citation>
    <scope>NUCLEOTIDE SEQUENCE [LARGE SCALE GENOMIC DNA]</scope>
    <source>
        <strain evidence="3 4">NRRL 30616</strain>
    </source>
</reference>
<feature type="region of interest" description="Disordered" evidence="1">
    <location>
        <begin position="426"/>
        <end position="477"/>
    </location>
</feature>
<evidence type="ECO:0000256" key="1">
    <source>
        <dbReference type="SAM" id="MobiDB-lite"/>
    </source>
</evidence>
<proteinExistence type="predicted"/>
<dbReference type="AlphaFoldDB" id="A0A1J7IVF1"/>
<dbReference type="STRING" id="1408157.A0A1J7IVF1"/>
<evidence type="ECO:0000313" key="3">
    <source>
        <dbReference type="EMBL" id="OIW31462.1"/>
    </source>
</evidence>
<dbReference type="SUPFAM" id="SSF57756">
    <property type="entry name" value="Retrovirus zinc finger-like domains"/>
    <property type="match status" value="1"/>
</dbReference>
<feature type="domain" description="CCHC-type" evidence="2">
    <location>
        <begin position="289"/>
        <end position="305"/>
    </location>
</feature>
<gene>
    <name evidence="3" type="ORF">CONLIGDRAFT_677935</name>
</gene>